<reference evidence="3 4" key="1">
    <citation type="journal article" date="2015" name="Nature">
        <title>rRNA introns, odd ribosomes, and small enigmatic genomes across a large radiation of phyla.</title>
        <authorList>
            <person name="Brown C.T."/>
            <person name="Hug L.A."/>
            <person name="Thomas B.C."/>
            <person name="Sharon I."/>
            <person name="Castelle C.J."/>
            <person name="Singh A."/>
            <person name="Wilkins M.J."/>
            <person name="Williams K.H."/>
            <person name="Banfield J.F."/>
        </authorList>
    </citation>
    <scope>NUCLEOTIDE SEQUENCE [LARGE SCALE GENOMIC DNA]</scope>
</reference>
<accession>A0A0G0C0W2</accession>
<protein>
    <submittedName>
        <fullName evidence="3">Uncharacterized protein</fullName>
    </submittedName>
</protein>
<feature type="region of interest" description="Disordered" evidence="1">
    <location>
        <begin position="1"/>
        <end position="20"/>
    </location>
</feature>
<evidence type="ECO:0000256" key="1">
    <source>
        <dbReference type="SAM" id="MobiDB-lite"/>
    </source>
</evidence>
<sequence>MEQEKQSTVISEQSTVPTAPSTVHRSQSTFLVTLLSILLLLSCIIAGFFAYQTQKLVKELTTYNVQVEPTPEAITTPDPTADWKIYINEKYGFSFKYPTEFKYLDDNSAFEQNGYTGVLSLQNFPITKTPNYGDEATFQMLIYVKKNDGETAKTVGVYIKKDYIFLIENSLNKTGDNNVFDQILSTFKFTGSEPVSCTKEVKLCPDGSTVSRTGPNCEFAPCPTPKP</sequence>
<name>A0A0G0C0W2_9BACT</name>
<gene>
    <name evidence="3" type="ORF">UR35_C0006G0055</name>
</gene>
<proteinExistence type="predicted"/>
<keyword evidence="2" id="KW-0812">Transmembrane</keyword>
<keyword evidence="2" id="KW-1133">Transmembrane helix</keyword>
<dbReference type="EMBL" id="LBOW01000006">
    <property type="protein sequence ID" value="KKP44820.1"/>
    <property type="molecule type" value="Genomic_DNA"/>
</dbReference>
<comment type="caution">
    <text evidence="3">The sequence shown here is derived from an EMBL/GenBank/DDBJ whole genome shotgun (WGS) entry which is preliminary data.</text>
</comment>
<evidence type="ECO:0000313" key="4">
    <source>
        <dbReference type="Proteomes" id="UP000034778"/>
    </source>
</evidence>
<feature type="transmembrane region" description="Helical" evidence="2">
    <location>
        <begin position="30"/>
        <end position="51"/>
    </location>
</feature>
<evidence type="ECO:0000313" key="3">
    <source>
        <dbReference type="EMBL" id="KKP44820.1"/>
    </source>
</evidence>
<dbReference type="AlphaFoldDB" id="A0A0G0C0W2"/>
<evidence type="ECO:0000256" key="2">
    <source>
        <dbReference type="SAM" id="Phobius"/>
    </source>
</evidence>
<organism evidence="3 4">
    <name type="scientific">Candidatus Woesebacteria bacterium GW2011_GWB1_33_22</name>
    <dbReference type="NCBI Taxonomy" id="1618566"/>
    <lineage>
        <taxon>Bacteria</taxon>
        <taxon>Candidatus Woeseibacteriota</taxon>
    </lineage>
</organism>
<dbReference type="STRING" id="1618566.UR35_C0006G0055"/>
<keyword evidence="2" id="KW-0472">Membrane</keyword>
<dbReference type="Proteomes" id="UP000034778">
    <property type="component" value="Unassembled WGS sequence"/>
</dbReference>